<dbReference type="InterPro" id="IPR016986">
    <property type="entry name" value="UCP031982_abhydr"/>
</dbReference>
<evidence type="ECO:0000256" key="2">
    <source>
        <dbReference type="ARBA" id="ARBA00022963"/>
    </source>
</evidence>
<keyword evidence="3" id="KW-0443">Lipid metabolism</keyword>
<dbReference type="EMBL" id="BJXL01000040">
    <property type="protein sequence ID" value="GEM83341.1"/>
    <property type="molecule type" value="Genomic_DNA"/>
</dbReference>
<accession>A0A511R160</accession>
<dbReference type="PANTHER" id="PTHR10272:SF0">
    <property type="entry name" value="PLATELET-ACTIVATING FACTOR ACETYLHYDROLASE"/>
    <property type="match status" value="1"/>
</dbReference>
<dbReference type="GO" id="GO:0003847">
    <property type="term" value="F:1-alkyl-2-acetylglycerophosphocholine esterase activity"/>
    <property type="evidence" value="ECO:0007669"/>
    <property type="project" value="TreeGrafter"/>
</dbReference>
<keyword evidence="1" id="KW-0378">Hydrolase</keyword>
<evidence type="ECO:0000313" key="4">
    <source>
        <dbReference type="EMBL" id="GEM83341.1"/>
    </source>
</evidence>
<dbReference type="AlphaFoldDB" id="A0A511R160"/>
<keyword evidence="2" id="KW-0442">Lipid degradation</keyword>
<protein>
    <recommendedName>
        <fullName evidence="6">Dienelactone hydrolase</fullName>
    </recommendedName>
</protein>
<comment type="caution">
    <text evidence="4">The sequence shown here is derived from an EMBL/GenBank/DDBJ whole genome shotgun (WGS) entry which is preliminary data.</text>
</comment>
<evidence type="ECO:0000256" key="3">
    <source>
        <dbReference type="ARBA" id="ARBA00023098"/>
    </source>
</evidence>
<organism evidence="4 5">
    <name type="scientific">Meiothermus hypogaeus NBRC 106114</name>
    <dbReference type="NCBI Taxonomy" id="1227553"/>
    <lineage>
        <taxon>Bacteria</taxon>
        <taxon>Thermotogati</taxon>
        <taxon>Deinococcota</taxon>
        <taxon>Deinococci</taxon>
        <taxon>Thermales</taxon>
        <taxon>Thermaceae</taxon>
        <taxon>Meiothermus</taxon>
    </lineage>
</organism>
<proteinExistence type="predicted"/>
<dbReference type="GO" id="GO:0016042">
    <property type="term" value="P:lipid catabolic process"/>
    <property type="evidence" value="ECO:0007669"/>
    <property type="project" value="UniProtKB-KW"/>
</dbReference>
<dbReference type="PIRSF" id="PIRSF031982">
    <property type="entry name" value="UCP031982_abhydr"/>
    <property type="match status" value="1"/>
</dbReference>
<dbReference type="InterPro" id="IPR029058">
    <property type="entry name" value="AB_hydrolase_fold"/>
</dbReference>
<sequence>MPNYRIALLILILQALTGVMAQGVSMKRPDAPPLAQRGNFVVGVKTLQMTDSSRQNRTIAAEVWYPTSGTQQNLVYESVVGQTPVRISGRANRDATPANGRFPLILASHGQPGTRFQFAYLNEHLASWGFVVAALEHPGSTYQTLTQQNYITSIADRPLDILFAIGEVARQMPSADASNVGLLGYSYGGYSVINAAGAGLDGSALSEYCRSSNEGPCFALPFFAQLEAQRGLNMVKPDPRIQAVFAMAPYGQPWIGARSLANFKLPLFVAVGEADDVATYRRDGLEYFRKAGSSQKYLLTLAAAQHNPFVECTPEVRSREEDYWRCWEPVWDQERAHDLARHFAAAFFLRFLQNNLEAGNFLNPSLPGFKPRTTVGVKLETR</sequence>
<dbReference type="Gene3D" id="3.40.50.1820">
    <property type="entry name" value="alpha/beta hydrolase"/>
    <property type="match status" value="1"/>
</dbReference>
<dbReference type="OrthoDB" id="9814760at2"/>
<reference evidence="4 5" key="1">
    <citation type="submission" date="2019-07" db="EMBL/GenBank/DDBJ databases">
        <title>Whole genome shotgun sequence of Meiothermus hypogaeus NBRC 106114.</title>
        <authorList>
            <person name="Hosoyama A."/>
            <person name="Uohara A."/>
            <person name="Ohji S."/>
            <person name="Ichikawa N."/>
        </authorList>
    </citation>
    <scope>NUCLEOTIDE SEQUENCE [LARGE SCALE GENOMIC DNA]</scope>
    <source>
        <strain evidence="4 5">NBRC 106114</strain>
    </source>
</reference>
<evidence type="ECO:0008006" key="6">
    <source>
        <dbReference type="Google" id="ProtNLM"/>
    </source>
</evidence>
<dbReference type="SUPFAM" id="SSF53474">
    <property type="entry name" value="alpha/beta-Hydrolases"/>
    <property type="match status" value="1"/>
</dbReference>
<gene>
    <name evidence="4" type="ORF">MHY01S_15070</name>
</gene>
<dbReference type="Proteomes" id="UP000321197">
    <property type="component" value="Unassembled WGS sequence"/>
</dbReference>
<name>A0A511R160_9DEIN</name>
<dbReference type="Pfam" id="PF03403">
    <property type="entry name" value="PAF-AH_p_II"/>
    <property type="match status" value="1"/>
</dbReference>
<dbReference type="PANTHER" id="PTHR10272">
    <property type="entry name" value="PLATELET-ACTIVATING FACTOR ACETYLHYDROLASE"/>
    <property type="match status" value="1"/>
</dbReference>
<evidence type="ECO:0000256" key="1">
    <source>
        <dbReference type="ARBA" id="ARBA00022801"/>
    </source>
</evidence>
<evidence type="ECO:0000313" key="5">
    <source>
        <dbReference type="Proteomes" id="UP000321197"/>
    </source>
</evidence>